<name>A0AAD8KV54_TARER</name>
<dbReference type="Proteomes" id="UP001229421">
    <property type="component" value="Unassembled WGS sequence"/>
</dbReference>
<feature type="region of interest" description="Disordered" evidence="1">
    <location>
        <begin position="18"/>
        <end position="43"/>
    </location>
</feature>
<evidence type="ECO:0000313" key="2">
    <source>
        <dbReference type="EMBL" id="KAK1429697.1"/>
    </source>
</evidence>
<sequence>MEAKDCTRSDDAVMTTLHDALENKESDPHRAPAKGSSSKISNERNVKLESMVVGMEGKHIWQPPQFTHQISIHVVHQFNPQIGYGVDLGSSLKLMIDLGFDCGSKMMMFGALFTTWITR</sequence>
<feature type="compositionally biased region" description="Basic and acidic residues" evidence="1">
    <location>
        <begin position="19"/>
        <end position="30"/>
    </location>
</feature>
<dbReference type="EMBL" id="JAUHHV010000003">
    <property type="protein sequence ID" value="KAK1429697.1"/>
    <property type="molecule type" value="Genomic_DNA"/>
</dbReference>
<reference evidence="2" key="1">
    <citation type="journal article" date="2023" name="bioRxiv">
        <title>Improved chromosome-level genome assembly for marigold (Tagetes erecta).</title>
        <authorList>
            <person name="Jiang F."/>
            <person name="Yuan L."/>
            <person name="Wang S."/>
            <person name="Wang H."/>
            <person name="Xu D."/>
            <person name="Wang A."/>
            <person name="Fan W."/>
        </authorList>
    </citation>
    <scope>NUCLEOTIDE SEQUENCE</scope>
    <source>
        <strain evidence="2">WSJ</strain>
        <tissue evidence="2">Leaf</tissue>
    </source>
</reference>
<comment type="caution">
    <text evidence="2">The sequence shown here is derived from an EMBL/GenBank/DDBJ whole genome shotgun (WGS) entry which is preliminary data.</text>
</comment>
<gene>
    <name evidence="2" type="ORF">QVD17_11912</name>
</gene>
<organism evidence="2 3">
    <name type="scientific">Tagetes erecta</name>
    <name type="common">African marigold</name>
    <dbReference type="NCBI Taxonomy" id="13708"/>
    <lineage>
        <taxon>Eukaryota</taxon>
        <taxon>Viridiplantae</taxon>
        <taxon>Streptophyta</taxon>
        <taxon>Embryophyta</taxon>
        <taxon>Tracheophyta</taxon>
        <taxon>Spermatophyta</taxon>
        <taxon>Magnoliopsida</taxon>
        <taxon>eudicotyledons</taxon>
        <taxon>Gunneridae</taxon>
        <taxon>Pentapetalae</taxon>
        <taxon>asterids</taxon>
        <taxon>campanulids</taxon>
        <taxon>Asterales</taxon>
        <taxon>Asteraceae</taxon>
        <taxon>Asteroideae</taxon>
        <taxon>Heliantheae alliance</taxon>
        <taxon>Tageteae</taxon>
        <taxon>Tagetes</taxon>
    </lineage>
</organism>
<evidence type="ECO:0000313" key="3">
    <source>
        <dbReference type="Proteomes" id="UP001229421"/>
    </source>
</evidence>
<keyword evidence="3" id="KW-1185">Reference proteome</keyword>
<accession>A0AAD8KV54</accession>
<dbReference type="AlphaFoldDB" id="A0AAD8KV54"/>
<protein>
    <submittedName>
        <fullName evidence="2">Uncharacterized protein</fullName>
    </submittedName>
</protein>
<evidence type="ECO:0000256" key="1">
    <source>
        <dbReference type="SAM" id="MobiDB-lite"/>
    </source>
</evidence>
<proteinExistence type="predicted"/>